<feature type="region of interest" description="Disordered" evidence="1">
    <location>
        <begin position="82"/>
        <end position="118"/>
    </location>
</feature>
<reference evidence="3" key="1">
    <citation type="submission" date="2018-06" db="EMBL/GenBank/DDBJ databases">
        <authorList>
            <person name="Helene L.C."/>
            <person name="Dall'Agnol R."/>
            <person name="Delamuta J.R."/>
            <person name="Hungria M."/>
        </authorList>
    </citation>
    <scope>NUCLEOTIDE SEQUENCE [LARGE SCALE GENOMIC DNA]</scope>
    <source>
        <strain evidence="3">CNPSo 3140</strain>
    </source>
</reference>
<feature type="region of interest" description="Disordered" evidence="1">
    <location>
        <begin position="1"/>
        <end position="70"/>
    </location>
</feature>
<protein>
    <submittedName>
        <fullName evidence="2">Uncharacterized protein</fullName>
    </submittedName>
</protein>
<evidence type="ECO:0000256" key="1">
    <source>
        <dbReference type="SAM" id="MobiDB-lite"/>
    </source>
</evidence>
<comment type="caution">
    <text evidence="2">The sequence shown here is derived from an EMBL/GenBank/DDBJ whole genome shotgun (WGS) entry which is preliminary data.</text>
</comment>
<organism evidence="2 3">
    <name type="scientific">Mesorhizobium atlanticum</name>
    <dbReference type="NCBI Taxonomy" id="2233532"/>
    <lineage>
        <taxon>Bacteria</taxon>
        <taxon>Pseudomonadati</taxon>
        <taxon>Pseudomonadota</taxon>
        <taxon>Alphaproteobacteria</taxon>
        <taxon>Hyphomicrobiales</taxon>
        <taxon>Phyllobacteriaceae</taxon>
        <taxon>Mesorhizobium</taxon>
    </lineage>
</organism>
<reference evidence="2 3" key="2">
    <citation type="submission" date="2018-07" db="EMBL/GenBank/DDBJ databases">
        <title>Diversity of Mesorhizobium strains in Brazil.</title>
        <authorList>
            <person name="Helene L.C.F."/>
            <person name="Dall'Agnol R."/>
            <person name="Delamuta J.R.M."/>
            <person name="Hungria M."/>
        </authorList>
    </citation>
    <scope>NUCLEOTIDE SEQUENCE [LARGE SCALE GENOMIC DNA]</scope>
    <source>
        <strain evidence="2 3">CNPSo 3140</strain>
    </source>
</reference>
<accession>A0A330GJ27</accession>
<feature type="compositionally biased region" description="Polar residues" evidence="1">
    <location>
        <begin position="106"/>
        <end position="118"/>
    </location>
</feature>
<dbReference type="AlphaFoldDB" id="A0A330GJ27"/>
<dbReference type="Proteomes" id="UP000251956">
    <property type="component" value="Unassembled WGS sequence"/>
</dbReference>
<evidence type="ECO:0000313" key="2">
    <source>
        <dbReference type="EMBL" id="RAZ72699.1"/>
    </source>
</evidence>
<proteinExistence type="predicted"/>
<sequence length="118" mass="12350">MSPDQGRNASPGRWRRGHSATPAVNEPARGFVILGRSKERSDAAQTLGSMPYPASAATVQNSGPPRPSAKVTAWILGSSPRTTNAKVASPQLSPLPLTPQAPFPSAQASSNWSPTPHE</sequence>
<dbReference type="EMBL" id="QMBQ01000010">
    <property type="protein sequence ID" value="RAZ72699.1"/>
    <property type="molecule type" value="Genomic_DNA"/>
</dbReference>
<name>A0A330GJ27_9HYPH</name>
<keyword evidence="3" id="KW-1185">Reference proteome</keyword>
<gene>
    <name evidence="2" type="ORF">DPM35_28420</name>
</gene>
<evidence type="ECO:0000313" key="3">
    <source>
        <dbReference type="Proteomes" id="UP000251956"/>
    </source>
</evidence>
<dbReference type="OrthoDB" id="8089338at2"/>